<accession>A0A8D8P396</accession>
<protein>
    <submittedName>
        <fullName evidence="2">(northern house mosquito) hypothetical protein</fullName>
    </submittedName>
</protein>
<evidence type="ECO:0000256" key="1">
    <source>
        <dbReference type="SAM" id="SignalP"/>
    </source>
</evidence>
<proteinExistence type="predicted"/>
<dbReference type="EMBL" id="HBUE01317774">
    <property type="protein sequence ID" value="CAG6586508.1"/>
    <property type="molecule type" value="Transcribed_RNA"/>
</dbReference>
<dbReference type="AlphaFoldDB" id="A0A8D8P396"/>
<keyword evidence="1" id="KW-0732">Signal</keyword>
<reference evidence="2" key="1">
    <citation type="submission" date="2021-05" db="EMBL/GenBank/DDBJ databases">
        <authorList>
            <person name="Alioto T."/>
            <person name="Alioto T."/>
            <person name="Gomez Garrido J."/>
        </authorList>
    </citation>
    <scope>NUCLEOTIDE SEQUENCE</scope>
</reference>
<sequence length="186" mass="20439">MLTMLRMAVTCSALAAIVGWNQSNLANLLDLPHLLGQHLREQQLVEVDLADVRQRLVLQLVLGTVQRELDPAGQREADRRLHRHHDPGLVDGVDVPVDELQVVVHVAVVLGDGDPGVTVLFQQVGRNVELIQRDQVAPGLLHRFERDFRDGVRCEGGLQVVVLDHVEQAQVLDVVGGCEAGLVEFA</sequence>
<name>A0A8D8P396_CULPI</name>
<evidence type="ECO:0000313" key="2">
    <source>
        <dbReference type="EMBL" id="CAG6586508.1"/>
    </source>
</evidence>
<organism evidence="2">
    <name type="scientific">Culex pipiens</name>
    <name type="common">House mosquito</name>
    <dbReference type="NCBI Taxonomy" id="7175"/>
    <lineage>
        <taxon>Eukaryota</taxon>
        <taxon>Metazoa</taxon>
        <taxon>Ecdysozoa</taxon>
        <taxon>Arthropoda</taxon>
        <taxon>Hexapoda</taxon>
        <taxon>Insecta</taxon>
        <taxon>Pterygota</taxon>
        <taxon>Neoptera</taxon>
        <taxon>Endopterygota</taxon>
        <taxon>Diptera</taxon>
        <taxon>Nematocera</taxon>
        <taxon>Culicoidea</taxon>
        <taxon>Culicidae</taxon>
        <taxon>Culicinae</taxon>
        <taxon>Culicini</taxon>
        <taxon>Culex</taxon>
        <taxon>Culex</taxon>
    </lineage>
</organism>
<feature type="signal peptide" evidence="1">
    <location>
        <begin position="1"/>
        <end position="19"/>
    </location>
</feature>
<feature type="chain" id="PRO_5036428464" evidence="1">
    <location>
        <begin position="20"/>
        <end position="186"/>
    </location>
</feature>
<dbReference type="EMBL" id="HBUE01211339">
    <property type="protein sequence ID" value="CAG6534560.1"/>
    <property type="molecule type" value="Transcribed_RNA"/>
</dbReference>